<dbReference type="EMBL" id="OY882872">
    <property type="protein sequence ID" value="CAK6436963.1"/>
    <property type="molecule type" value="Genomic_DNA"/>
</dbReference>
<name>A0ABN9ZG80_PIPNA</name>
<proteinExistence type="predicted"/>
<evidence type="ECO:0000313" key="2">
    <source>
        <dbReference type="Proteomes" id="UP001314169"/>
    </source>
</evidence>
<dbReference type="Proteomes" id="UP001314169">
    <property type="component" value="Chromosome 15"/>
</dbReference>
<reference evidence="1" key="1">
    <citation type="submission" date="2023-12" db="EMBL/GenBank/DDBJ databases">
        <authorList>
            <person name="Brown T."/>
        </authorList>
    </citation>
    <scope>NUCLEOTIDE SEQUENCE</scope>
</reference>
<gene>
    <name evidence="1" type="ORF">MPIPNATIZW_LOCUS5269</name>
</gene>
<protein>
    <submittedName>
        <fullName evidence="1">Uncharacterized protein</fullName>
    </submittedName>
</protein>
<organism evidence="1 2">
    <name type="scientific">Pipistrellus nathusii</name>
    <name type="common">Nathusius' pipistrelle</name>
    <dbReference type="NCBI Taxonomy" id="59473"/>
    <lineage>
        <taxon>Eukaryota</taxon>
        <taxon>Metazoa</taxon>
        <taxon>Chordata</taxon>
        <taxon>Craniata</taxon>
        <taxon>Vertebrata</taxon>
        <taxon>Euteleostomi</taxon>
        <taxon>Mammalia</taxon>
        <taxon>Eutheria</taxon>
        <taxon>Laurasiatheria</taxon>
        <taxon>Chiroptera</taxon>
        <taxon>Yangochiroptera</taxon>
        <taxon>Vespertilionidae</taxon>
        <taxon>Pipistrellus</taxon>
    </lineage>
</organism>
<evidence type="ECO:0000313" key="1">
    <source>
        <dbReference type="EMBL" id="CAK6436963.1"/>
    </source>
</evidence>
<accession>A0ABN9ZG80</accession>
<sequence>MTLLSPLTSLDFSINPFLSSNDYSHSPGASHAHSDPLILSKIPLCPQAITPVLISAFYVHSDSSSLSAPILPLLVCLVPFLIHSCCSAAASIAAHLCTQMSSWATAWRYGLCCR</sequence>
<keyword evidence="2" id="KW-1185">Reference proteome</keyword>